<reference evidence="2" key="1">
    <citation type="submission" date="2022-10" db="EMBL/GenBank/DDBJ databases">
        <title>Tapping the CABI collections for fungal endophytes: first genome assemblies for Collariella, Neodidymelliopsis, Ascochyta clinopodiicola, Didymella pomorum, Didymosphaeria variabile, Neocosmospora piperis and Neocucurbitaria cava.</title>
        <authorList>
            <person name="Hill R."/>
        </authorList>
    </citation>
    <scope>NUCLEOTIDE SEQUENCE</scope>
    <source>
        <strain evidence="2">IMI 356815</strain>
    </source>
</reference>
<protein>
    <submittedName>
        <fullName evidence="2">Uncharacterized protein</fullName>
    </submittedName>
</protein>
<name>A0A9W8XIG1_9PLEO</name>
<evidence type="ECO:0000256" key="1">
    <source>
        <dbReference type="SAM" id="MobiDB-lite"/>
    </source>
</evidence>
<feature type="compositionally biased region" description="Basic residues" evidence="1">
    <location>
        <begin position="1"/>
        <end position="13"/>
    </location>
</feature>
<accession>A0A9W8XIG1</accession>
<dbReference type="GeneID" id="80910427"/>
<organism evidence="2 3">
    <name type="scientific">Didymosphaeria variabile</name>
    <dbReference type="NCBI Taxonomy" id="1932322"/>
    <lineage>
        <taxon>Eukaryota</taxon>
        <taxon>Fungi</taxon>
        <taxon>Dikarya</taxon>
        <taxon>Ascomycota</taxon>
        <taxon>Pezizomycotina</taxon>
        <taxon>Dothideomycetes</taxon>
        <taxon>Pleosporomycetidae</taxon>
        <taxon>Pleosporales</taxon>
        <taxon>Massarineae</taxon>
        <taxon>Didymosphaeriaceae</taxon>
        <taxon>Didymosphaeria</taxon>
    </lineage>
</organism>
<feature type="region of interest" description="Disordered" evidence="1">
    <location>
        <begin position="1"/>
        <end position="43"/>
    </location>
</feature>
<dbReference type="AlphaFoldDB" id="A0A9W8XIG1"/>
<dbReference type="EMBL" id="JAPEUX010000005">
    <property type="protein sequence ID" value="KAJ4351554.1"/>
    <property type="molecule type" value="Genomic_DNA"/>
</dbReference>
<comment type="caution">
    <text evidence="2">The sequence shown here is derived from an EMBL/GenBank/DDBJ whole genome shotgun (WGS) entry which is preliminary data.</text>
</comment>
<feature type="compositionally biased region" description="Polar residues" evidence="1">
    <location>
        <begin position="27"/>
        <end position="39"/>
    </location>
</feature>
<dbReference type="OrthoDB" id="3798591at2759"/>
<evidence type="ECO:0000313" key="3">
    <source>
        <dbReference type="Proteomes" id="UP001140513"/>
    </source>
</evidence>
<gene>
    <name evidence="2" type="ORF">N0V89_006897</name>
</gene>
<dbReference type="RefSeq" id="XP_056069910.1">
    <property type="nucleotide sequence ID" value="XM_056215663.1"/>
</dbReference>
<keyword evidence="3" id="KW-1185">Reference proteome</keyword>
<sequence>MAAKRKAPKKPKGIPKNTNAARAPTPRKNTVSSNANTPIPNHPWIGLSAAARRDLDLQNYGFKNSKVPSVLPVLKLPRLKLPNRRSFVQRFMDLMQNKIFALREYFLPEVKNLIWHNIDKTKRAKSEQSMLAEAANPNGLLAVSYRAQDCIRLILCYVALFAMEDKWEDTNGVLGGNDEYRKAERAINLINRNAIWEKLRLEIADQLPGNDKGTREQRAEFVLQGALRLAGEGDHAEETGEM</sequence>
<dbReference type="Proteomes" id="UP001140513">
    <property type="component" value="Unassembled WGS sequence"/>
</dbReference>
<evidence type="ECO:0000313" key="2">
    <source>
        <dbReference type="EMBL" id="KAJ4351554.1"/>
    </source>
</evidence>
<proteinExistence type="predicted"/>